<sequence>MEIRAPPTSLRLAPPPASASFRRTALRTPFLNGSEYAAAPYHMLRHIIAIFSRCKSGIAAVNQGLVAIM</sequence>
<evidence type="ECO:0000313" key="2">
    <source>
        <dbReference type="Proteomes" id="UP001341281"/>
    </source>
</evidence>
<dbReference type="Proteomes" id="UP001341281">
    <property type="component" value="Chromosome 04"/>
</dbReference>
<dbReference type="EMBL" id="CP144748">
    <property type="protein sequence ID" value="WVZ67852.1"/>
    <property type="molecule type" value="Genomic_DNA"/>
</dbReference>
<name>A0AAQ3T8J9_PASNO</name>
<dbReference type="AlphaFoldDB" id="A0AAQ3T8J9"/>
<evidence type="ECO:0000313" key="1">
    <source>
        <dbReference type="EMBL" id="WVZ67852.1"/>
    </source>
</evidence>
<reference evidence="1 2" key="1">
    <citation type="submission" date="2024-02" db="EMBL/GenBank/DDBJ databases">
        <title>High-quality chromosome-scale genome assembly of Pensacola bahiagrass (Paspalum notatum Flugge var. saurae).</title>
        <authorList>
            <person name="Vega J.M."/>
            <person name="Podio M."/>
            <person name="Orjuela J."/>
            <person name="Siena L.A."/>
            <person name="Pessino S.C."/>
            <person name="Combes M.C."/>
            <person name="Mariac C."/>
            <person name="Albertini E."/>
            <person name="Pupilli F."/>
            <person name="Ortiz J.P.A."/>
            <person name="Leblanc O."/>
        </authorList>
    </citation>
    <scope>NUCLEOTIDE SEQUENCE [LARGE SCALE GENOMIC DNA]</scope>
    <source>
        <strain evidence="1">R1</strain>
        <tissue evidence="1">Leaf</tissue>
    </source>
</reference>
<protein>
    <submittedName>
        <fullName evidence="1">Uncharacterized protein</fullName>
    </submittedName>
</protein>
<gene>
    <name evidence="1" type="ORF">U9M48_016875</name>
</gene>
<accession>A0AAQ3T8J9</accession>
<proteinExistence type="predicted"/>
<keyword evidence="2" id="KW-1185">Reference proteome</keyword>
<organism evidence="1 2">
    <name type="scientific">Paspalum notatum var. saurae</name>
    <dbReference type="NCBI Taxonomy" id="547442"/>
    <lineage>
        <taxon>Eukaryota</taxon>
        <taxon>Viridiplantae</taxon>
        <taxon>Streptophyta</taxon>
        <taxon>Embryophyta</taxon>
        <taxon>Tracheophyta</taxon>
        <taxon>Spermatophyta</taxon>
        <taxon>Magnoliopsida</taxon>
        <taxon>Liliopsida</taxon>
        <taxon>Poales</taxon>
        <taxon>Poaceae</taxon>
        <taxon>PACMAD clade</taxon>
        <taxon>Panicoideae</taxon>
        <taxon>Andropogonodae</taxon>
        <taxon>Paspaleae</taxon>
        <taxon>Paspalinae</taxon>
        <taxon>Paspalum</taxon>
    </lineage>
</organism>